<evidence type="ECO:0000256" key="4">
    <source>
        <dbReference type="PROSITE-ProRule" id="PRU01091"/>
    </source>
</evidence>
<sequence>MGSAWGRLALYVGCFTRNARTGATISHTHILVLDADPVAGRMLAEVLEGAGHRVTVAEALRPDSPTIDLPTVDLIVADPAQDAGAATVPVLVLTKPVRLGTLLARVEETLRAATVDRPCRLGRWLFDASARTLEAEDGGKVRLTDKEAAILDHLRRAGRVVGRDELLAEVWGYSAAITTHTLETHIYRLRRKIEDDPVHATLLLTEAGGYRLGG</sequence>
<proteinExistence type="predicted"/>
<dbReference type="InterPro" id="IPR011006">
    <property type="entry name" value="CheY-like_superfamily"/>
</dbReference>
<evidence type="ECO:0000256" key="1">
    <source>
        <dbReference type="ARBA" id="ARBA00022553"/>
    </source>
</evidence>
<protein>
    <submittedName>
        <fullName evidence="6">Response regulator transcription factor</fullName>
    </submittedName>
</protein>
<dbReference type="Gene3D" id="1.10.10.10">
    <property type="entry name" value="Winged helix-like DNA-binding domain superfamily/Winged helix DNA-binding domain"/>
    <property type="match status" value="1"/>
</dbReference>
<keyword evidence="7" id="KW-1185">Reference proteome</keyword>
<dbReference type="SMART" id="SM00862">
    <property type="entry name" value="Trans_reg_C"/>
    <property type="match status" value="1"/>
</dbReference>
<evidence type="ECO:0000313" key="6">
    <source>
        <dbReference type="EMBL" id="NFV78516.1"/>
    </source>
</evidence>
<dbReference type="EMBL" id="JAAIYP010000001">
    <property type="protein sequence ID" value="NFV78516.1"/>
    <property type="molecule type" value="Genomic_DNA"/>
</dbReference>
<feature type="domain" description="OmpR/PhoB-type" evidence="5">
    <location>
        <begin position="116"/>
        <end position="214"/>
    </location>
</feature>
<dbReference type="InterPro" id="IPR036388">
    <property type="entry name" value="WH-like_DNA-bd_sf"/>
</dbReference>
<keyword evidence="3 4" id="KW-0238">DNA-binding</keyword>
<dbReference type="Proteomes" id="UP000480684">
    <property type="component" value="Unassembled WGS sequence"/>
</dbReference>
<gene>
    <name evidence="6" type="ORF">G4223_00100</name>
</gene>
<keyword evidence="1" id="KW-0597">Phosphoprotein</keyword>
<dbReference type="PROSITE" id="PS51755">
    <property type="entry name" value="OMPR_PHOB"/>
    <property type="match status" value="1"/>
</dbReference>
<dbReference type="Pfam" id="PF00486">
    <property type="entry name" value="Trans_reg_C"/>
    <property type="match status" value="1"/>
</dbReference>
<dbReference type="GO" id="GO:0000156">
    <property type="term" value="F:phosphorelay response regulator activity"/>
    <property type="evidence" value="ECO:0007669"/>
    <property type="project" value="TreeGrafter"/>
</dbReference>
<dbReference type="GO" id="GO:0032993">
    <property type="term" value="C:protein-DNA complex"/>
    <property type="evidence" value="ECO:0007669"/>
    <property type="project" value="TreeGrafter"/>
</dbReference>
<evidence type="ECO:0000256" key="3">
    <source>
        <dbReference type="ARBA" id="ARBA00023125"/>
    </source>
</evidence>
<dbReference type="GO" id="GO:0005829">
    <property type="term" value="C:cytosol"/>
    <property type="evidence" value="ECO:0007669"/>
    <property type="project" value="TreeGrafter"/>
</dbReference>
<feature type="DNA-binding region" description="OmpR/PhoB-type" evidence="4">
    <location>
        <begin position="116"/>
        <end position="214"/>
    </location>
</feature>
<dbReference type="AlphaFoldDB" id="A0A7C9QSM0"/>
<reference evidence="6 7" key="1">
    <citation type="submission" date="2020-02" db="EMBL/GenBank/DDBJ databases">
        <authorList>
            <person name="Dziuba M."/>
            <person name="Kuznetsov B."/>
            <person name="Mardanov A."/>
            <person name="Ravin N."/>
            <person name="Grouzdev D."/>
        </authorList>
    </citation>
    <scope>NUCLEOTIDE SEQUENCE [LARGE SCALE GENOMIC DNA]</scope>
    <source>
        <strain evidence="6 7">SpK</strain>
    </source>
</reference>
<accession>A0A7C9QSM0</accession>
<dbReference type="InterPro" id="IPR016032">
    <property type="entry name" value="Sig_transdc_resp-reg_C-effctor"/>
</dbReference>
<dbReference type="SUPFAM" id="SSF52172">
    <property type="entry name" value="CheY-like"/>
    <property type="match status" value="1"/>
</dbReference>
<dbReference type="GO" id="GO:0000976">
    <property type="term" value="F:transcription cis-regulatory region binding"/>
    <property type="evidence" value="ECO:0007669"/>
    <property type="project" value="TreeGrafter"/>
</dbReference>
<dbReference type="PANTHER" id="PTHR48111">
    <property type="entry name" value="REGULATOR OF RPOS"/>
    <property type="match status" value="1"/>
</dbReference>
<name>A0A7C9QSM0_9PROT</name>
<evidence type="ECO:0000259" key="5">
    <source>
        <dbReference type="PROSITE" id="PS51755"/>
    </source>
</evidence>
<keyword evidence="2" id="KW-0902">Two-component regulatory system</keyword>
<comment type="caution">
    <text evidence="6">The sequence shown here is derived from an EMBL/GenBank/DDBJ whole genome shotgun (WGS) entry which is preliminary data.</text>
</comment>
<organism evidence="6 7">
    <name type="scientific">Magnetospirillum aberrantis SpK</name>
    <dbReference type="NCBI Taxonomy" id="908842"/>
    <lineage>
        <taxon>Bacteria</taxon>
        <taxon>Pseudomonadati</taxon>
        <taxon>Pseudomonadota</taxon>
        <taxon>Alphaproteobacteria</taxon>
        <taxon>Rhodospirillales</taxon>
        <taxon>Rhodospirillaceae</taxon>
        <taxon>Magnetospirillum</taxon>
    </lineage>
</organism>
<dbReference type="InterPro" id="IPR001867">
    <property type="entry name" value="OmpR/PhoB-type_DNA-bd"/>
</dbReference>
<dbReference type="CDD" id="cd00383">
    <property type="entry name" value="trans_reg_C"/>
    <property type="match status" value="1"/>
</dbReference>
<evidence type="ECO:0000256" key="2">
    <source>
        <dbReference type="ARBA" id="ARBA00023012"/>
    </source>
</evidence>
<evidence type="ECO:0000313" key="7">
    <source>
        <dbReference type="Proteomes" id="UP000480684"/>
    </source>
</evidence>
<dbReference type="SUPFAM" id="SSF46894">
    <property type="entry name" value="C-terminal effector domain of the bipartite response regulators"/>
    <property type="match status" value="1"/>
</dbReference>
<dbReference type="GO" id="GO:0006355">
    <property type="term" value="P:regulation of DNA-templated transcription"/>
    <property type="evidence" value="ECO:0007669"/>
    <property type="project" value="InterPro"/>
</dbReference>
<dbReference type="InterPro" id="IPR039420">
    <property type="entry name" value="WalR-like"/>
</dbReference>
<dbReference type="PANTHER" id="PTHR48111:SF40">
    <property type="entry name" value="PHOSPHATE REGULON TRANSCRIPTIONAL REGULATORY PROTEIN PHOB"/>
    <property type="match status" value="1"/>
</dbReference>